<sequence length="445" mass="48695">MLYGLFWRGDDMRIVILGSGVVGVASAWYLAKDGHDVTVIDRQEGPAQETSAANAGQISPGYAAPWAAPGVPLKAIKWMFQRHAPLAIHLDGSRFQLRWMWQMLRNCDTSHYLLNKSRMVRLAEYSRDCLKELREQTGIQYEGRQGGTLQLFRTEQQFDNAAKDIAVLDDAGVPYSLLTADQLTTVEPALAKVAHKLTGGLRLPNDETGDCKLFTERLAKMAEQAGVKFIFNRSVDKLLVDGDQIAGVLCGDDIIKAEAYVVAFGAYSTALLAGLVSIPVYPLKGYSLTIPITDPASAPFSTVLDETYKIAITRFDDRIRVGGMAEIFGFNMQLAAARRETLEMVVGDLYPHGGNISQATFWTGLRPMTPDGTPIIGRTSLKNLYLNTGHGTLGWTMACGSGQLLADIIYGRRPAILSDDLSVARYSAGFRPLNITPLHDIHPVG</sequence>
<comment type="catalytic activity">
    <reaction evidence="6 8">
        <text>a D-alpha-amino acid + A + H2O = a 2-oxocarboxylate + AH2 + NH4(+)</text>
        <dbReference type="Rhea" id="RHEA:18125"/>
        <dbReference type="ChEBI" id="CHEBI:13193"/>
        <dbReference type="ChEBI" id="CHEBI:15377"/>
        <dbReference type="ChEBI" id="CHEBI:17499"/>
        <dbReference type="ChEBI" id="CHEBI:28938"/>
        <dbReference type="ChEBI" id="CHEBI:35179"/>
        <dbReference type="ChEBI" id="CHEBI:59871"/>
    </reaction>
</comment>
<evidence type="ECO:0000313" key="10">
    <source>
        <dbReference type="EMBL" id="CNH07229.1"/>
    </source>
</evidence>
<comment type="cofactor">
    <cofactor evidence="1 8">
        <name>FAD</name>
        <dbReference type="ChEBI" id="CHEBI:57692"/>
    </cofactor>
</comment>
<organism evidence="10 13">
    <name type="scientific">Yersinia pekkanenii</name>
    <dbReference type="NCBI Taxonomy" id="1288385"/>
    <lineage>
        <taxon>Bacteria</taxon>
        <taxon>Pseudomonadati</taxon>
        <taxon>Pseudomonadota</taxon>
        <taxon>Gammaproteobacteria</taxon>
        <taxon>Enterobacterales</taxon>
        <taxon>Yersiniaceae</taxon>
        <taxon>Yersinia</taxon>
    </lineage>
</organism>
<dbReference type="AlphaFoldDB" id="A0A0T9NGG9"/>
<evidence type="ECO:0000256" key="6">
    <source>
        <dbReference type="ARBA" id="ARBA00047884"/>
    </source>
</evidence>
<dbReference type="PANTHER" id="PTHR13847">
    <property type="entry name" value="SARCOSINE DEHYDROGENASE-RELATED"/>
    <property type="match status" value="1"/>
</dbReference>
<dbReference type="PANTHER" id="PTHR13847:SF280">
    <property type="entry name" value="D-AMINO ACID DEHYDROGENASE"/>
    <property type="match status" value="1"/>
</dbReference>
<gene>
    <name evidence="8 10" type="primary">dadA</name>
    <name evidence="10" type="ORF">ERS008529_00245</name>
    <name evidence="11" type="ORF">ERS137968_00822</name>
</gene>
<evidence type="ECO:0000313" key="13">
    <source>
        <dbReference type="Proteomes" id="UP000045840"/>
    </source>
</evidence>
<dbReference type="Gene3D" id="3.50.50.60">
    <property type="entry name" value="FAD/NAD(P)-binding domain"/>
    <property type="match status" value="2"/>
</dbReference>
<evidence type="ECO:0000313" key="12">
    <source>
        <dbReference type="Proteomes" id="UP000044625"/>
    </source>
</evidence>
<dbReference type="GO" id="GO:0005737">
    <property type="term" value="C:cytoplasm"/>
    <property type="evidence" value="ECO:0007669"/>
    <property type="project" value="TreeGrafter"/>
</dbReference>
<proteinExistence type="inferred from homology"/>
<evidence type="ECO:0000256" key="8">
    <source>
        <dbReference type="HAMAP-Rule" id="MF_01202"/>
    </source>
</evidence>
<evidence type="ECO:0000256" key="3">
    <source>
        <dbReference type="ARBA" id="ARBA00022630"/>
    </source>
</evidence>
<evidence type="ECO:0000259" key="9">
    <source>
        <dbReference type="Pfam" id="PF01266"/>
    </source>
</evidence>
<keyword evidence="3 8" id="KW-0285">Flavoprotein</keyword>
<dbReference type="InterPro" id="IPR036188">
    <property type="entry name" value="FAD/NAD-bd_sf"/>
</dbReference>
<protein>
    <recommendedName>
        <fullName evidence="7 8">D-amino acid dehydrogenase</fullName>
        <ecNumber evidence="8">1.4.99.-</ecNumber>
    </recommendedName>
</protein>
<comment type="similarity">
    <text evidence="2 8">Belongs to the DadA oxidoreductase family.</text>
</comment>
<keyword evidence="5 8" id="KW-0560">Oxidoreductase</keyword>
<dbReference type="EMBL" id="CQAZ01000002">
    <property type="protein sequence ID" value="CNH07229.1"/>
    <property type="molecule type" value="Genomic_DNA"/>
</dbReference>
<dbReference type="Pfam" id="PF01266">
    <property type="entry name" value="DAO"/>
    <property type="match status" value="1"/>
</dbReference>
<dbReference type="SUPFAM" id="SSF51905">
    <property type="entry name" value="FAD/NAD(P)-binding domain"/>
    <property type="match status" value="1"/>
</dbReference>
<evidence type="ECO:0000256" key="1">
    <source>
        <dbReference type="ARBA" id="ARBA00001974"/>
    </source>
</evidence>
<name>A0A0T9NGG9_9GAMM</name>
<dbReference type="FunFam" id="3.50.50.60:FF:000020">
    <property type="entry name" value="D-amino acid dehydrogenase"/>
    <property type="match status" value="1"/>
</dbReference>
<dbReference type="Proteomes" id="UP000044625">
    <property type="component" value="Unassembled WGS sequence"/>
</dbReference>
<dbReference type="GO" id="GO:0055130">
    <property type="term" value="P:D-alanine catabolic process"/>
    <property type="evidence" value="ECO:0007669"/>
    <property type="project" value="TreeGrafter"/>
</dbReference>
<dbReference type="HAMAP" id="MF_01202">
    <property type="entry name" value="DadA"/>
    <property type="match status" value="1"/>
</dbReference>
<reference evidence="10" key="3">
    <citation type="submission" date="2015-03" db="EMBL/GenBank/DDBJ databases">
        <authorList>
            <person name="Murphy D."/>
        </authorList>
    </citation>
    <scope>NUCLEOTIDE SEQUENCE [LARGE SCALE GENOMIC DNA]</scope>
    <source>
        <strain evidence="10">A125KOH2</strain>
    </source>
</reference>
<dbReference type="InterPro" id="IPR006076">
    <property type="entry name" value="FAD-dep_OxRdtase"/>
</dbReference>
<dbReference type="SUPFAM" id="SSF54373">
    <property type="entry name" value="FAD-linked reductases, C-terminal domain"/>
    <property type="match status" value="1"/>
</dbReference>
<evidence type="ECO:0000256" key="4">
    <source>
        <dbReference type="ARBA" id="ARBA00022827"/>
    </source>
</evidence>
<dbReference type="Proteomes" id="UP000045840">
    <property type="component" value="Unassembled WGS sequence"/>
</dbReference>
<evidence type="ECO:0000256" key="2">
    <source>
        <dbReference type="ARBA" id="ARBA00009410"/>
    </source>
</evidence>
<accession>A0A0T9NGG9</accession>
<keyword evidence="4 8" id="KW-0274">FAD</keyword>
<dbReference type="EMBL" id="CWJL01000003">
    <property type="protein sequence ID" value="CRY64572.1"/>
    <property type="molecule type" value="Genomic_DNA"/>
</dbReference>
<evidence type="ECO:0000313" key="11">
    <source>
        <dbReference type="EMBL" id="CRY64572.1"/>
    </source>
</evidence>
<dbReference type="EC" id="1.4.99.-" evidence="8"/>
<evidence type="ECO:0000256" key="5">
    <source>
        <dbReference type="ARBA" id="ARBA00023002"/>
    </source>
</evidence>
<dbReference type="InterPro" id="IPR023080">
    <property type="entry name" value="DadA"/>
</dbReference>
<dbReference type="NCBIfam" id="NF001933">
    <property type="entry name" value="PRK00711.1"/>
    <property type="match status" value="1"/>
</dbReference>
<comment type="function">
    <text evidence="8">Oxidative deamination of D-amino acids.</text>
</comment>
<dbReference type="Gene3D" id="3.30.9.10">
    <property type="entry name" value="D-Amino Acid Oxidase, subunit A, domain 2"/>
    <property type="match status" value="1"/>
</dbReference>
<feature type="domain" description="FAD dependent oxidoreductase" evidence="9">
    <location>
        <begin position="13"/>
        <end position="407"/>
    </location>
</feature>
<feature type="binding site" evidence="8">
    <location>
        <begin position="14"/>
        <end position="28"/>
    </location>
    <ligand>
        <name>FAD</name>
        <dbReference type="ChEBI" id="CHEBI:57692"/>
    </ligand>
</feature>
<dbReference type="GO" id="GO:0005886">
    <property type="term" value="C:plasma membrane"/>
    <property type="evidence" value="ECO:0007669"/>
    <property type="project" value="TreeGrafter"/>
</dbReference>
<keyword evidence="12" id="KW-1185">Reference proteome</keyword>
<reference evidence="11 12" key="1">
    <citation type="submission" date="2015-03" db="EMBL/GenBank/DDBJ databases">
        <authorList>
            <consortium name="Pathogen Informatics"/>
            <person name="Murphy D."/>
        </authorList>
    </citation>
    <scope>NUCLEOTIDE SEQUENCE [LARGE SCALE GENOMIC DNA]</scope>
    <source>
        <strain evidence="12">type strain: CIP110230</strain>
        <strain evidence="11">Type strain: CIP110230</strain>
    </source>
</reference>
<dbReference type="STRING" id="1288385.ERS137968_00822"/>
<evidence type="ECO:0000256" key="7">
    <source>
        <dbReference type="ARBA" id="ARBA00071847"/>
    </source>
</evidence>
<dbReference type="GO" id="GO:0008718">
    <property type="term" value="F:D-amino-acid dehydrogenase activity"/>
    <property type="evidence" value="ECO:0007669"/>
    <property type="project" value="UniProtKB-UniRule"/>
</dbReference>
<reference evidence="13" key="2">
    <citation type="submission" date="2015-03" db="EMBL/GenBank/DDBJ databases">
        <authorList>
            <consortium name="Pathogen Informatics"/>
        </authorList>
    </citation>
    <scope>NUCLEOTIDE SEQUENCE [LARGE SCALE GENOMIC DNA]</scope>
    <source>
        <strain evidence="13">A125KOH2</strain>
    </source>
</reference>